<proteinExistence type="predicted"/>
<organism evidence="2 3">
    <name type="scientific">Porphyra umbilicalis</name>
    <name type="common">Purple laver</name>
    <name type="synonym">Red alga</name>
    <dbReference type="NCBI Taxonomy" id="2786"/>
    <lineage>
        <taxon>Eukaryota</taxon>
        <taxon>Rhodophyta</taxon>
        <taxon>Bangiophyceae</taxon>
        <taxon>Bangiales</taxon>
        <taxon>Bangiaceae</taxon>
        <taxon>Porphyra</taxon>
    </lineage>
</organism>
<dbReference type="Proteomes" id="UP000218209">
    <property type="component" value="Unassembled WGS sequence"/>
</dbReference>
<name>A0A1X6NJ48_PORUM</name>
<dbReference type="EMBL" id="KV920260">
    <property type="protein sequence ID" value="OSX68637.1"/>
    <property type="molecule type" value="Genomic_DNA"/>
</dbReference>
<dbReference type="AlphaFoldDB" id="A0A1X6NJ48"/>
<evidence type="ECO:0000256" key="1">
    <source>
        <dbReference type="SAM" id="SignalP"/>
    </source>
</evidence>
<sequence>MVTASRLLCLTSVAAVVLAASAAIGGARSAGSTCPCALLGGGTNGRCLTMTPTSVGSAAGTCVGKTCESSFGCVAQAAATHACLARAVKEPVCNGGGAVDVGAKCECELRDTGRTTLTPTAIVASRSACTPQKLSLAAVLAAPERRVTLKDGRVVTVSVHSVGGCRPVADASKRTGTGAGNLTRMAQGPSGSSCTLYRPKGWKLQFFTKFQAIVVSVSGGVGTMRPSLTLEDVDVQTVSKRDVSKGWRESMTVVGRTESKVVL</sequence>
<feature type="signal peptide" evidence="1">
    <location>
        <begin position="1"/>
        <end position="19"/>
    </location>
</feature>
<keyword evidence="3" id="KW-1185">Reference proteome</keyword>
<evidence type="ECO:0008006" key="4">
    <source>
        <dbReference type="Google" id="ProtNLM"/>
    </source>
</evidence>
<feature type="chain" id="PRO_5012326772" description="Secreted protein" evidence="1">
    <location>
        <begin position="20"/>
        <end position="263"/>
    </location>
</feature>
<keyword evidence="1" id="KW-0732">Signal</keyword>
<accession>A0A1X6NJ48</accession>
<reference evidence="2 3" key="1">
    <citation type="submission" date="2017-03" db="EMBL/GenBank/DDBJ databases">
        <title>WGS assembly of Porphyra umbilicalis.</title>
        <authorList>
            <person name="Brawley S.H."/>
            <person name="Blouin N.A."/>
            <person name="Ficko-Blean E."/>
            <person name="Wheeler G.L."/>
            <person name="Lohr M."/>
            <person name="Goodson H.V."/>
            <person name="Jenkins J.W."/>
            <person name="Blaby-Haas C.E."/>
            <person name="Helliwell K.E."/>
            <person name="Chan C."/>
            <person name="Marriage T."/>
            <person name="Bhattacharya D."/>
            <person name="Klein A.S."/>
            <person name="Badis Y."/>
            <person name="Brodie J."/>
            <person name="Cao Y."/>
            <person name="Collen J."/>
            <person name="Dittami S.M."/>
            <person name="Gachon C.M."/>
            <person name="Green B.R."/>
            <person name="Karpowicz S."/>
            <person name="Kim J.W."/>
            <person name="Kudahl U."/>
            <person name="Lin S."/>
            <person name="Michel G."/>
            <person name="Mittag M."/>
            <person name="Olson B.J."/>
            <person name="Pangilinan J."/>
            <person name="Peng Y."/>
            <person name="Qiu H."/>
            <person name="Shu S."/>
            <person name="Singer J.T."/>
            <person name="Smith A.G."/>
            <person name="Sprecher B.N."/>
            <person name="Wagner V."/>
            <person name="Wang W."/>
            <person name="Wang Z.-Y."/>
            <person name="Yan J."/>
            <person name="Yarish C."/>
            <person name="Zoeuner-Riek S."/>
            <person name="Zhuang Y."/>
            <person name="Zou Y."/>
            <person name="Lindquist E.A."/>
            <person name="Grimwood J."/>
            <person name="Barry K."/>
            <person name="Rokhsar D.S."/>
            <person name="Schmutz J."/>
            <person name="Stiller J.W."/>
            <person name="Grossman A.R."/>
            <person name="Prochnik S.E."/>
        </authorList>
    </citation>
    <scope>NUCLEOTIDE SEQUENCE [LARGE SCALE GENOMIC DNA]</scope>
    <source>
        <strain evidence="2">4086291</strain>
    </source>
</reference>
<evidence type="ECO:0000313" key="3">
    <source>
        <dbReference type="Proteomes" id="UP000218209"/>
    </source>
</evidence>
<protein>
    <recommendedName>
        <fullName evidence="4">Secreted protein</fullName>
    </recommendedName>
</protein>
<feature type="non-terminal residue" evidence="2">
    <location>
        <position position="263"/>
    </location>
</feature>
<gene>
    <name evidence="2" type="ORF">BU14_2459s0001</name>
</gene>
<evidence type="ECO:0000313" key="2">
    <source>
        <dbReference type="EMBL" id="OSX68637.1"/>
    </source>
</evidence>